<evidence type="ECO:0000256" key="2">
    <source>
        <dbReference type="ARBA" id="ARBA00023295"/>
    </source>
</evidence>
<proteinExistence type="predicted"/>
<keyword evidence="2" id="KW-0326">Glycosidase</keyword>
<name>A0A2U2BC16_9BACT</name>
<dbReference type="Proteomes" id="UP000244956">
    <property type="component" value="Unassembled WGS sequence"/>
</dbReference>
<dbReference type="OrthoDB" id="9805159at2"/>
<dbReference type="GO" id="GO:0005975">
    <property type="term" value="P:carbohydrate metabolic process"/>
    <property type="evidence" value="ECO:0007669"/>
    <property type="project" value="InterPro"/>
</dbReference>
<comment type="caution">
    <text evidence="4">The sequence shown here is derived from an EMBL/GenBank/DDBJ whole genome shotgun (WGS) entry which is preliminary data.</text>
</comment>
<protein>
    <submittedName>
        <fullName evidence="4">Alpha-amylase</fullName>
    </submittedName>
</protein>
<evidence type="ECO:0000256" key="1">
    <source>
        <dbReference type="ARBA" id="ARBA00022801"/>
    </source>
</evidence>
<dbReference type="Pfam" id="PF16657">
    <property type="entry name" value="Malt_amylase_C"/>
    <property type="match status" value="1"/>
</dbReference>
<dbReference type="Pfam" id="PF00128">
    <property type="entry name" value="Alpha-amylase"/>
    <property type="match status" value="2"/>
</dbReference>
<dbReference type="InterPro" id="IPR032091">
    <property type="entry name" value="Malt_amylase-like_C"/>
</dbReference>
<dbReference type="SUPFAM" id="SSF51011">
    <property type="entry name" value="Glycosyl hydrolase domain"/>
    <property type="match status" value="1"/>
</dbReference>
<evidence type="ECO:0000313" key="5">
    <source>
        <dbReference type="Proteomes" id="UP000244956"/>
    </source>
</evidence>
<dbReference type="AlphaFoldDB" id="A0A2U2BC16"/>
<keyword evidence="1" id="KW-0378">Hydrolase</keyword>
<gene>
    <name evidence="4" type="ORF">DDZ16_03175</name>
</gene>
<dbReference type="CDD" id="cd11338">
    <property type="entry name" value="AmyAc_CMD"/>
    <property type="match status" value="1"/>
</dbReference>
<feature type="domain" description="Glycosyl hydrolase family 13 catalytic" evidence="3">
    <location>
        <begin position="49"/>
        <end position="554"/>
    </location>
</feature>
<dbReference type="InterPro" id="IPR013780">
    <property type="entry name" value="Glyco_hydro_b"/>
</dbReference>
<dbReference type="EMBL" id="QEWP01000002">
    <property type="protein sequence ID" value="PWE00615.1"/>
    <property type="molecule type" value="Genomic_DNA"/>
</dbReference>
<keyword evidence="5" id="KW-1185">Reference proteome</keyword>
<dbReference type="RefSeq" id="WP_109262987.1">
    <property type="nucleotide sequence ID" value="NZ_QEWP01000002.1"/>
</dbReference>
<dbReference type="PROSITE" id="PS51257">
    <property type="entry name" value="PROKAR_LIPOPROTEIN"/>
    <property type="match status" value="1"/>
</dbReference>
<dbReference type="PANTHER" id="PTHR10357">
    <property type="entry name" value="ALPHA-AMYLASE FAMILY MEMBER"/>
    <property type="match status" value="1"/>
</dbReference>
<organism evidence="4 5">
    <name type="scientific">Marinilabilia rubra</name>
    <dbReference type="NCBI Taxonomy" id="2162893"/>
    <lineage>
        <taxon>Bacteria</taxon>
        <taxon>Pseudomonadati</taxon>
        <taxon>Bacteroidota</taxon>
        <taxon>Bacteroidia</taxon>
        <taxon>Marinilabiliales</taxon>
        <taxon>Marinilabiliaceae</taxon>
        <taxon>Marinilabilia</taxon>
    </lineage>
</organism>
<reference evidence="4 5" key="1">
    <citation type="submission" date="2018-05" db="EMBL/GenBank/DDBJ databases">
        <title>Marinilabilia rubrum sp. nov., isolated from saltern sediment.</title>
        <authorList>
            <person name="Zhang R."/>
        </authorList>
    </citation>
    <scope>NUCLEOTIDE SEQUENCE [LARGE SCALE GENOMIC DNA]</scope>
    <source>
        <strain evidence="4 5">WTE16</strain>
    </source>
</reference>
<dbReference type="Gene3D" id="2.60.40.1180">
    <property type="entry name" value="Golgi alpha-mannosidase II"/>
    <property type="match status" value="1"/>
</dbReference>
<dbReference type="InterPro" id="IPR006047">
    <property type="entry name" value="GH13_cat_dom"/>
</dbReference>
<dbReference type="InterPro" id="IPR017853">
    <property type="entry name" value="GH"/>
</dbReference>
<dbReference type="Gene3D" id="3.20.20.80">
    <property type="entry name" value="Glycosidases"/>
    <property type="match status" value="1"/>
</dbReference>
<dbReference type="GO" id="GO:0016798">
    <property type="term" value="F:hydrolase activity, acting on glycosyl bonds"/>
    <property type="evidence" value="ECO:0007669"/>
    <property type="project" value="UniProtKB-KW"/>
</dbReference>
<sequence>MRKSGIILTLLSGLILGACQNDPKEESNLNKSTNFSDAPQWSKEVVWYQIFVETFRNGDASNDPTKEDITGAYPEFIPEKWGITPWTNDWYKPDVYAHELDGKTDNQGYPLTNFAQQQQLRRYGGDLQGVLDKIDYIDSLGVTAVYFNPLNDAPSNHKFDARNWRHIDRNFGPSPREDVKIMEGEIPDDPSTWKMTGADKLFLKVIEELHKRGIKVVMDYSWNHTGSTFWAFKDVVKNQAQSNYKDWYWIDSFDNPDTPEDEFAYKGWFGVKNLIEIKETQYVEHKSSSHVFEGNFVSESVKQHIFSVSKKWLDPNGDGDPSDGVDGFRLDVCAEVPMGFWREYRKVVRGVNPEAYLVGETWFETFPNTMMDPKSLLEGDIFDGVMNYRWYKAAREFFIGSKKAISVSAFVDSLTRITCNLRNQNILAMMNVAASHDSPRLLTSLFNKDSKYKYQVTPTAEVNYKIHKPDTEAHQTARLLLAHQFTYMGSPHIWAGDEMGMWGADMGDSRKPLIWPDYDFDPEQVHPIGRDRPVNEVKFNHEHFDYYRNLIQIREDYPVLKSGDIKYLVVDEEKRVLAYSRFDKNEEVVAVFNASFKSQTIDLKLKPQKNYKDILNIGEFVKMSGGTFQITLPQRSASIVVTDKTN</sequence>
<dbReference type="SUPFAM" id="SSF51445">
    <property type="entry name" value="(Trans)glycosidases"/>
    <property type="match status" value="1"/>
</dbReference>
<evidence type="ECO:0000259" key="3">
    <source>
        <dbReference type="SMART" id="SM00642"/>
    </source>
</evidence>
<dbReference type="SMART" id="SM00642">
    <property type="entry name" value="Aamy"/>
    <property type="match status" value="1"/>
</dbReference>
<accession>A0A2U2BC16</accession>
<dbReference type="PANTHER" id="PTHR10357:SF210">
    <property type="entry name" value="MALTODEXTRIN GLUCOSIDASE"/>
    <property type="match status" value="1"/>
</dbReference>
<evidence type="ECO:0000313" key="4">
    <source>
        <dbReference type="EMBL" id="PWE00615.1"/>
    </source>
</evidence>